<dbReference type="GeneID" id="29003167"/>
<dbReference type="Proteomes" id="UP000077315">
    <property type="component" value="Unassembled WGS sequence"/>
</dbReference>
<dbReference type="EMBL" id="KV441026">
    <property type="protein sequence ID" value="OAD66996.1"/>
    <property type="molecule type" value="Genomic_DNA"/>
</dbReference>
<sequence length="273" mass="31252">MPNVCESDIASAHKYREKFCQNCEALHNLDLISPNMHLHFHLQDTICDFGPVYGYWLFSFERYNSILKNIKSNRKTGFELTYARQFVEDVHKQDIISRIMESSDTRAYMDIFQKITKYQQKIASTITSYSHFFFSLANFITATLEVSILIKGNEPLPSTAFPLAKKSLSLMPTPGYNCLIEYYQGKFIRDVMAMDVVRTSKLCFKKIGPMRVMAMSVKFNTSLCTHSPHQQPLSHQLATTTNIPLLSSDGLKQHQIRADNFEALKSTTTTSTN</sequence>
<keyword evidence="2" id="KW-1185">Reference proteome</keyword>
<organism evidence="1 2">
    <name type="scientific">Phycomyces blakesleeanus (strain ATCC 8743b / DSM 1359 / FGSC 10004 / NBRC 33097 / NRRL 1555)</name>
    <dbReference type="NCBI Taxonomy" id="763407"/>
    <lineage>
        <taxon>Eukaryota</taxon>
        <taxon>Fungi</taxon>
        <taxon>Fungi incertae sedis</taxon>
        <taxon>Mucoromycota</taxon>
        <taxon>Mucoromycotina</taxon>
        <taxon>Mucoromycetes</taxon>
        <taxon>Mucorales</taxon>
        <taxon>Phycomycetaceae</taxon>
        <taxon>Phycomyces</taxon>
    </lineage>
</organism>
<dbReference type="PANTHER" id="PTHR46579">
    <property type="entry name" value="F5/8 TYPE C DOMAIN-CONTAINING PROTEIN-RELATED"/>
    <property type="match status" value="1"/>
</dbReference>
<gene>
    <name evidence="1" type="ORF">PHYBLDRAFT_70351</name>
</gene>
<protein>
    <submittedName>
        <fullName evidence="1">Uncharacterized protein</fullName>
    </submittedName>
</protein>
<reference evidence="2" key="1">
    <citation type="submission" date="2015-06" db="EMBL/GenBank/DDBJ databases">
        <title>Expansion of signal transduction pathways in fungi by whole-genome duplication.</title>
        <authorList>
            <consortium name="DOE Joint Genome Institute"/>
            <person name="Corrochano L.M."/>
            <person name="Kuo A."/>
            <person name="Marcet-Houben M."/>
            <person name="Polaino S."/>
            <person name="Salamov A."/>
            <person name="Villalobos J.M."/>
            <person name="Alvarez M.I."/>
            <person name="Avalos J."/>
            <person name="Benito E.P."/>
            <person name="Benoit I."/>
            <person name="Burger G."/>
            <person name="Camino L.P."/>
            <person name="Canovas D."/>
            <person name="Cerda-Olmedo E."/>
            <person name="Cheng J.-F."/>
            <person name="Dominguez A."/>
            <person name="Elias M."/>
            <person name="Eslava A.P."/>
            <person name="Glaser F."/>
            <person name="Grimwood J."/>
            <person name="Gutierrez G."/>
            <person name="Heitman J."/>
            <person name="Henrissat B."/>
            <person name="Iturriaga E.A."/>
            <person name="Lang B.F."/>
            <person name="Lavin J.L."/>
            <person name="Lee S."/>
            <person name="Li W."/>
            <person name="Lindquist E."/>
            <person name="Lopez-Garcia S."/>
            <person name="Luque E.M."/>
            <person name="Marcos A.T."/>
            <person name="Martin J."/>
            <person name="McCluskey K."/>
            <person name="Medina H.R."/>
            <person name="Miralles-Duran A."/>
            <person name="Miyazaki A."/>
            <person name="Munoz-Torres E."/>
            <person name="Oguiza J.A."/>
            <person name="Ohm R."/>
            <person name="Olmedo M."/>
            <person name="Orejas M."/>
            <person name="Ortiz-Castellanos L."/>
            <person name="Pisabarro A.G."/>
            <person name="Rodriguez-Romero J."/>
            <person name="Ruiz-Herrera J."/>
            <person name="Ruiz-Vazquez R."/>
            <person name="Sanz C."/>
            <person name="Schackwitz W."/>
            <person name="Schmutz J."/>
            <person name="Shahriari M."/>
            <person name="Shelest E."/>
            <person name="Silva-Franco F."/>
            <person name="Soanes D."/>
            <person name="Syed K."/>
            <person name="Tagua V.G."/>
            <person name="Talbot N.J."/>
            <person name="Thon M."/>
            <person name="De vries R.P."/>
            <person name="Wiebenga A."/>
            <person name="Yadav J.S."/>
            <person name="Braun E.L."/>
            <person name="Baker S."/>
            <person name="Garre V."/>
            <person name="Horwitz B."/>
            <person name="Torres-Martinez S."/>
            <person name="Idnurm A."/>
            <person name="Herrera-Estrella A."/>
            <person name="Gabaldon T."/>
            <person name="Grigoriev I.V."/>
        </authorList>
    </citation>
    <scope>NUCLEOTIDE SEQUENCE [LARGE SCALE GENOMIC DNA]</scope>
    <source>
        <strain evidence="2">NRRL 1555(-)</strain>
    </source>
</reference>
<dbReference type="VEuPathDB" id="FungiDB:PHYBLDRAFT_70351"/>
<dbReference type="RefSeq" id="XP_018285036.1">
    <property type="nucleotide sequence ID" value="XM_018442261.1"/>
</dbReference>
<dbReference type="PANTHER" id="PTHR46579:SF2">
    <property type="entry name" value="C2H2-TYPE DOMAIN-CONTAINING PROTEIN"/>
    <property type="match status" value="1"/>
</dbReference>
<dbReference type="AlphaFoldDB" id="A0A167JZS8"/>
<accession>A0A167JZS8</accession>
<dbReference type="InParanoid" id="A0A167JZS8"/>
<evidence type="ECO:0000313" key="2">
    <source>
        <dbReference type="Proteomes" id="UP000077315"/>
    </source>
</evidence>
<dbReference type="OrthoDB" id="3247418at2759"/>
<evidence type="ECO:0000313" key="1">
    <source>
        <dbReference type="EMBL" id="OAD66996.1"/>
    </source>
</evidence>
<name>A0A167JZS8_PHYB8</name>
<proteinExistence type="predicted"/>